<keyword evidence="2" id="KW-1185">Reference proteome</keyword>
<sequence>MSDLRNRLEEAHGPFLSIYVDDSHNTEDAAKARELRWRDIADRAREQGAPEALIERIPALGDWEQPPIGRRGRALVFSEDTVIVDEELPMVPDQPAARFSPVPHLLPLFEHGVPRQTIMVAEVDRTGVDVSYIDEYGHTIDTRSEDQDHHPVHKANAGDRFSWARVEERTEEMIERNHRETAEHLAAAVRKAHPSMLVLGGEVQARTSIENMLPNDVRALAHPVPEGGRADGASEDGLHEAITDLVRQRQAEKVAEALERFRIESGRSSGYAVDGLSSIAANLQQGNVDTLLVARPLAGEDPSSEVTDTREADAVVATTIRQGGKVFVCAKDDVRFQDGMGAILRAPALAMSDTGASS</sequence>
<dbReference type="RefSeq" id="WP_192038928.1">
    <property type="nucleotide sequence ID" value="NZ_JACYWE010000004.1"/>
</dbReference>
<dbReference type="Gene3D" id="3.30.1330.30">
    <property type="match status" value="1"/>
</dbReference>
<evidence type="ECO:0008006" key="3">
    <source>
        <dbReference type="Google" id="ProtNLM"/>
    </source>
</evidence>
<dbReference type="EMBL" id="JACYWE010000004">
    <property type="protein sequence ID" value="MBD8506453.1"/>
    <property type="molecule type" value="Genomic_DNA"/>
</dbReference>
<protein>
    <recommendedName>
        <fullName evidence="3">Peptide chain release factor 1</fullName>
    </recommendedName>
</protein>
<dbReference type="InterPro" id="IPR029064">
    <property type="entry name" value="Ribosomal_eL30-like_sf"/>
</dbReference>
<dbReference type="Pfam" id="PF18844">
    <property type="entry name" value="baeRF_family2"/>
    <property type="match status" value="1"/>
</dbReference>
<proteinExistence type="predicted"/>
<evidence type="ECO:0000313" key="2">
    <source>
        <dbReference type="Proteomes" id="UP000642993"/>
    </source>
</evidence>
<organism evidence="1 2">
    <name type="scientific">Lolliginicoccus lacisalsi</name>
    <dbReference type="NCBI Taxonomy" id="2742202"/>
    <lineage>
        <taxon>Bacteria</taxon>
        <taxon>Bacillati</taxon>
        <taxon>Actinomycetota</taxon>
        <taxon>Actinomycetes</taxon>
        <taxon>Mycobacteriales</taxon>
        <taxon>Hoyosellaceae</taxon>
        <taxon>Lolliginicoccus</taxon>
    </lineage>
</organism>
<reference evidence="1" key="1">
    <citation type="submission" date="2020-09" db="EMBL/GenBank/DDBJ databases">
        <title>Hoyosella lacisalsi sp. nov., a halotolerant actinobacterium isolated from soil of Lake Gudzhirganskoe.</title>
        <authorList>
            <person name="Yang Q."/>
            <person name="Guo P.Y."/>
            <person name="Liu S.W."/>
            <person name="Li F.N."/>
            <person name="Sun C.H."/>
        </authorList>
    </citation>
    <scope>NUCLEOTIDE SEQUENCE</scope>
    <source>
        <strain evidence="1">G463</strain>
    </source>
</reference>
<dbReference type="Proteomes" id="UP000642993">
    <property type="component" value="Unassembled WGS sequence"/>
</dbReference>
<evidence type="ECO:0000313" key="1">
    <source>
        <dbReference type="EMBL" id="MBD8506453.1"/>
    </source>
</evidence>
<comment type="caution">
    <text evidence="1">The sequence shown here is derived from an EMBL/GenBank/DDBJ whole genome shotgun (WGS) entry which is preliminary data.</text>
</comment>
<dbReference type="AlphaFoldDB" id="A0A927JBV8"/>
<accession>A0A927JBV8</accession>
<dbReference type="InterPro" id="IPR040701">
    <property type="entry name" value="Bact_RF_family2"/>
</dbReference>
<gene>
    <name evidence="1" type="ORF">HT102_08150</name>
</gene>
<name>A0A927JBV8_9ACTN</name>